<keyword evidence="1" id="KW-0812">Transmembrane</keyword>
<evidence type="ECO:0000313" key="2">
    <source>
        <dbReference type="Proteomes" id="UP000887578"/>
    </source>
</evidence>
<sequence>MFTFATVNLILIFYSILGLAWLFDLSNLKEQKLVNLAEKYNLKVSDELNKSFLRAQTNVDYFNQKYNGSANFEITEFSLMSENELKNVSVKQGFWANEFDTFWDLI</sequence>
<proteinExistence type="predicted"/>
<keyword evidence="2" id="KW-1185">Reference proteome</keyword>
<organism evidence="2 3">
    <name type="scientific">Panagrolaimus davidi</name>
    <dbReference type="NCBI Taxonomy" id="227884"/>
    <lineage>
        <taxon>Eukaryota</taxon>
        <taxon>Metazoa</taxon>
        <taxon>Ecdysozoa</taxon>
        <taxon>Nematoda</taxon>
        <taxon>Chromadorea</taxon>
        <taxon>Rhabditida</taxon>
        <taxon>Tylenchina</taxon>
        <taxon>Panagrolaimomorpha</taxon>
        <taxon>Panagrolaimoidea</taxon>
        <taxon>Panagrolaimidae</taxon>
        <taxon>Panagrolaimus</taxon>
    </lineage>
</organism>
<evidence type="ECO:0000256" key="1">
    <source>
        <dbReference type="SAM" id="Phobius"/>
    </source>
</evidence>
<dbReference type="WBParaSite" id="PDA_v2.g24395.t1">
    <property type="protein sequence ID" value="PDA_v2.g24395.t1"/>
    <property type="gene ID" value="PDA_v2.g24395"/>
</dbReference>
<name>A0A914Q113_9BILA</name>
<dbReference type="AlphaFoldDB" id="A0A914Q113"/>
<dbReference type="Proteomes" id="UP000887578">
    <property type="component" value="Unplaced"/>
</dbReference>
<evidence type="ECO:0000313" key="3">
    <source>
        <dbReference type="WBParaSite" id="PDA_v2.g24395.t1"/>
    </source>
</evidence>
<feature type="transmembrane region" description="Helical" evidence="1">
    <location>
        <begin position="6"/>
        <end position="23"/>
    </location>
</feature>
<keyword evidence="1" id="KW-0472">Membrane</keyword>
<keyword evidence="1" id="KW-1133">Transmembrane helix</keyword>
<protein>
    <submittedName>
        <fullName evidence="3">ATP synthase F0 subunit 8</fullName>
    </submittedName>
</protein>
<reference evidence="3" key="1">
    <citation type="submission" date="2022-11" db="UniProtKB">
        <authorList>
            <consortium name="WormBaseParasite"/>
        </authorList>
    </citation>
    <scope>IDENTIFICATION</scope>
</reference>
<accession>A0A914Q113</accession>